<dbReference type="Gene3D" id="1.10.10.60">
    <property type="entry name" value="Homeodomain-like"/>
    <property type="match status" value="1"/>
</dbReference>
<dbReference type="InterPro" id="IPR036162">
    <property type="entry name" value="Resolvase-like_N_sf"/>
</dbReference>
<dbReference type="SUPFAM" id="SSF53041">
    <property type="entry name" value="Resolvase-like"/>
    <property type="match status" value="1"/>
</dbReference>
<dbReference type="Pfam" id="PF00239">
    <property type="entry name" value="Resolvase"/>
    <property type="match status" value="1"/>
</dbReference>
<gene>
    <name evidence="2" type="ORF">MRBLWS13_003427</name>
</gene>
<feature type="domain" description="Resolvase/invertase-type recombinase catalytic" evidence="1">
    <location>
        <begin position="2"/>
        <end position="133"/>
    </location>
</feature>
<sequence>MGYSRKLAPGLGTASDVEQLMLAGASAVFTDDDSADAAKRAGLRECLESLQTGDTLIVTSAAMLAPTVPQFMGTVAGLSARGVTFRSLSDPLLSAGGQADPAHVIAALESLRRRLSSLQTRAGMASAAGEGRRPGRPTVMTPERVAMAQELRNLGRPVTHIARVLGVSANAVQRSLAVFPDRP</sequence>
<dbReference type="InterPro" id="IPR006119">
    <property type="entry name" value="Resolv_N"/>
</dbReference>
<reference evidence="2" key="1">
    <citation type="submission" date="2024-04" db="EMBL/GenBank/DDBJ databases">
        <authorList>
            <person name="Roder T."/>
            <person name="Oberhansli S."/>
            <person name="Kreuzer M."/>
        </authorList>
    </citation>
    <scope>NUCLEOTIDE SEQUENCE</scope>
    <source>
        <strain evidence="2">LWS13-1.2</strain>
    </source>
</reference>
<evidence type="ECO:0000313" key="2">
    <source>
        <dbReference type="EMBL" id="WZO35720.1"/>
    </source>
</evidence>
<dbReference type="SMART" id="SM00857">
    <property type="entry name" value="Resolvase"/>
    <property type="match status" value="1"/>
</dbReference>
<accession>A0AAU6SFC1</accession>
<dbReference type="EMBL" id="CP151632">
    <property type="protein sequence ID" value="WZO35720.1"/>
    <property type="molecule type" value="Genomic_DNA"/>
</dbReference>
<name>A0AAU6SFC1_9MICO</name>
<dbReference type="RefSeq" id="WP_349426540.1">
    <property type="nucleotide sequence ID" value="NZ_CP151632.1"/>
</dbReference>
<organism evidence="2">
    <name type="scientific">Microbacterium sp. LWS13-1.2</name>
    <dbReference type="NCBI Taxonomy" id="3135264"/>
    <lineage>
        <taxon>Bacteria</taxon>
        <taxon>Bacillati</taxon>
        <taxon>Actinomycetota</taxon>
        <taxon>Actinomycetes</taxon>
        <taxon>Micrococcales</taxon>
        <taxon>Microbacteriaceae</taxon>
        <taxon>Microbacterium</taxon>
    </lineage>
</organism>
<dbReference type="AlphaFoldDB" id="A0AAU6SFC1"/>
<dbReference type="Gene3D" id="3.40.50.1390">
    <property type="entry name" value="Resolvase, N-terminal catalytic domain"/>
    <property type="match status" value="1"/>
</dbReference>
<evidence type="ECO:0000259" key="1">
    <source>
        <dbReference type="SMART" id="SM00857"/>
    </source>
</evidence>
<protein>
    <submittedName>
        <fullName evidence="2">Recombinase family protein</fullName>
    </submittedName>
</protein>
<dbReference type="GO" id="GO:0000150">
    <property type="term" value="F:DNA strand exchange activity"/>
    <property type="evidence" value="ECO:0007669"/>
    <property type="project" value="InterPro"/>
</dbReference>
<dbReference type="GO" id="GO:0003677">
    <property type="term" value="F:DNA binding"/>
    <property type="evidence" value="ECO:0007669"/>
    <property type="project" value="InterPro"/>
</dbReference>
<proteinExistence type="predicted"/>